<dbReference type="Gene3D" id="3.90.1150.10">
    <property type="entry name" value="Aspartate Aminotransferase, domain 1"/>
    <property type="match status" value="1"/>
</dbReference>
<keyword evidence="3" id="KW-1185">Reference proteome</keyword>
<comment type="caution">
    <text evidence="2">The sequence shown here is derived from an EMBL/GenBank/DDBJ whole genome shotgun (WGS) entry which is preliminary data.</text>
</comment>
<feature type="domain" description="Aminotransferase class V" evidence="1">
    <location>
        <begin position="286"/>
        <end position="631"/>
    </location>
</feature>
<dbReference type="InterPro" id="IPR000192">
    <property type="entry name" value="Aminotrans_V_dom"/>
</dbReference>
<dbReference type="Pfam" id="PF00266">
    <property type="entry name" value="Aminotran_5"/>
    <property type="match status" value="1"/>
</dbReference>
<keyword evidence="2" id="KW-0808">Transferase</keyword>
<dbReference type="EMBL" id="JAPNUD010000290">
    <property type="protein sequence ID" value="MDA0647397.1"/>
    <property type="molecule type" value="Genomic_DNA"/>
</dbReference>
<accession>A0ABT4TD13</accession>
<dbReference type="PANTHER" id="PTHR43686:SF1">
    <property type="entry name" value="AMINOTRAN_5 DOMAIN-CONTAINING PROTEIN"/>
    <property type="match status" value="1"/>
</dbReference>
<proteinExistence type="predicted"/>
<gene>
    <name evidence="2" type="ORF">OUY24_42795</name>
</gene>
<evidence type="ECO:0000259" key="1">
    <source>
        <dbReference type="Pfam" id="PF00266"/>
    </source>
</evidence>
<evidence type="ECO:0000313" key="2">
    <source>
        <dbReference type="EMBL" id="MDA0647397.1"/>
    </source>
</evidence>
<dbReference type="Gene3D" id="3.10.129.10">
    <property type="entry name" value="Hotdog Thioesterase"/>
    <property type="match status" value="1"/>
</dbReference>
<dbReference type="SUPFAM" id="SSF53383">
    <property type="entry name" value="PLP-dependent transferases"/>
    <property type="match status" value="1"/>
</dbReference>
<dbReference type="Proteomes" id="UP001212498">
    <property type="component" value="Unassembled WGS sequence"/>
</dbReference>
<dbReference type="InterPro" id="IPR015422">
    <property type="entry name" value="PyrdxlP-dep_Trfase_small"/>
</dbReference>
<dbReference type="Gene3D" id="3.40.640.10">
    <property type="entry name" value="Type I PLP-dependent aspartate aminotransferase-like (Major domain)"/>
    <property type="match status" value="1"/>
</dbReference>
<reference evidence="2 3" key="1">
    <citation type="submission" date="2022-11" db="EMBL/GenBank/DDBJ databases">
        <title>Nonomuraea corallina sp. nov., a new species of the genus Nonomuraea isolated from sea side sediment in Thai sea.</title>
        <authorList>
            <person name="Ngamcharungchit C."/>
            <person name="Matsumoto A."/>
            <person name="Suriyachadkun C."/>
            <person name="Panbangred W."/>
            <person name="Inahashi Y."/>
            <person name="Intra B."/>
        </authorList>
    </citation>
    <scope>NUCLEOTIDE SEQUENCE [LARGE SCALE GENOMIC DNA]</scope>
    <source>
        <strain evidence="2 3">DSM 43553</strain>
    </source>
</reference>
<dbReference type="GO" id="GO:0008483">
    <property type="term" value="F:transaminase activity"/>
    <property type="evidence" value="ECO:0007669"/>
    <property type="project" value="UniProtKB-KW"/>
</dbReference>
<keyword evidence="2" id="KW-0032">Aminotransferase</keyword>
<dbReference type="CDD" id="cd03440">
    <property type="entry name" value="hot_dog"/>
    <property type="match status" value="1"/>
</dbReference>
<protein>
    <submittedName>
        <fullName evidence="2">Aminotransferase class V-fold PLP-dependent enzyme</fullName>
    </submittedName>
</protein>
<organism evidence="2 3">
    <name type="scientific">Nonomuraea ferruginea</name>
    <dbReference type="NCBI Taxonomy" id="46174"/>
    <lineage>
        <taxon>Bacteria</taxon>
        <taxon>Bacillati</taxon>
        <taxon>Actinomycetota</taxon>
        <taxon>Actinomycetes</taxon>
        <taxon>Streptosporangiales</taxon>
        <taxon>Streptosporangiaceae</taxon>
        <taxon>Nonomuraea</taxon>
    </lineage>
</organism>
<name>A0ABT4TD13_9ACTN</name>
<dbReference type="PANTHER" id="PTHR43686">
    <property type="entry name" value="SULFURTRANSFERASE-RELATED"/>
    <property type="match status" value="1"/>
</dbReference>
<dbReference type="InterPro" id="IPR015421">
    <property type="entry name" value="PyrdxlP-dep_Trfase_major"/>
</dbReference>
<dbReference type="SUPFAM" id="SSF54637">
    <property type="entry name" value="Thioesterase/thiol ester dehydrase-isomerase"/>
    <property type="match status" value="1"/>
</dbReference>
<dbReference type="RefSeq" id="WP_271280372.1">
    <property type="nucleotide sequence ID" value="NZ_BAABFD010000024.1"/>
</dbReference>
<evidence type="ECO:0000313" key="3">
    <source>
        <dbReference type="Proteomes" id="UP001212498"/>
    </source>
</evidence>
<sequence>MSRFCGPPGVVNGGWLSGLLAGELGATGPVEVTLRAPAPVETPLRVAHAPDGLGLFAGDRLLAEARPAAGDPVPPPAVSLRAAAEAERRFPGHRSHPFPGCFVCGLREDGLRVHPGPTADPEIFAATWFADPELTGGQEVLPPASVWAALDCPTGWTHLAPGGAALLGRMTARLRRPVRAGVTYVVVARRDGRERRKLFASAGLYEPDGTLVAACRTTWVETRAAHAGSPATGTAVDPGLLERIRGGVIGEDEVLDGPYGPRRITYADYTASGRSLDFIEDFIRARVLPRYANTHTESSGTGLQTTRLREEARRIIHDAVGAGPDDVVLFCGSGATGAANKLVAILELRDRATRAGGRPVVFVGPYEHHSNELPWRESGAETVAIGQDRDGRIDLGELRAQLVRHADRPLLIGSFSAASNVTGILSDTEPVSALLHEFGALSFWDYAAAGPYVPIRMAASAPGRTDHKDAIFLSPHKFPGGPQTPGVLVVRRDLVRNRVPTTPGGGTVRYVSPGEHRYLDDPVAREEGGTPGIVESIRAGLVFALKEAVGTGLVQEREERLRERALERWRRNPDIEILGDGPARRLPIFSLRVRAGDGLYLHHNFVVAVLNDLFGVQARGGCSCAGPYGHRLLGIGAGRSAELRDQIGYGYEGVKPGWARVTFAYFMSDTVADYVVDAVDLVASRGRRLLPHYRFDLRTGLWRHREAAEPAVSLSDLVFRSGERPVPGARAGEDALAGYLARARELLAALPDEPDASQARLPGDAERLRWFALPAGCVAPAVSSKSVASQMI</sequence>
<dbReference type="InterPro" id="IPR029069">
    <property type="entry name" value="HotDog_dom_sf"/>
</dbReference>
<dbReference type="InterPro" id="IPR015424">
    <property type="entry name" value="PyrdxlP-dep_Trfase"/>
</dbReference>